<evidence type="ECO:0000259" key="6">
    <source>
        <dbReference type="SMART" id="SM00363"/>
    </source>
</evidence>
<dbReference type="InterPro" id="IPR036986">
    <property type="entry name" value="S4_RNA-bd_sf"/>
</dbReference>
<evidence type="ECO:0000256" key="1">
    <source>
        <dbReference type="ARBA" id="ARBA00022555"/>
    </source>
</evidence>
<dbReference type="InterPro" id="IPR002942">
    <property type="entry name" value="S4_RNA-bd"/>
</dbReference>
<dbReference type="SUPFAM" id="SSF55174">
    <property type="entry name" value="Alpha-L RNA-binding motif"/>
    <property type="match status" value="1"/>
</dbReference>
<evidence type="ECO:0000256" key="2">
    <source>
        <dbReference type="ARBA" id="ARBA00022730"/>
    </source>
</evidence>
<dbReference type="PROSITE" id="PS50889">
    <property type="entry name" value="S4"/>
    <property type="match status" value="1"/>
</dbReference>
<sequence length="87" mass="9737">MRLDKFLKVARVIKRRTVASEACQGERVTVNGKQAKPSKEVKEGDVVGVRFGDKTVVFEVLRVPTGNVGKQDADSLYRILEGDRYEV</sequence>
<comment type="function">
    <text evidence="5">Key component of the ribosome quality control system (RQC), a ribosome-associated complex that mediates the extraction of incompletely synthesized nascent chains from stalled ribosomes and their subsequent degradation. RqcH recruits Ala-charged tRNA, and with RqcP directs the elongation of stalled nascent chains on 50S ribosomal subunits, leading to non-templated C-terminal alanine extensions (Ala tail). The Ala tail promotes nascent chain degradation. RqcP is associated with the translocation-like movement of the peptidyl-tRNA from the A-site into the P-site.</text>
</comment>
<dbReference type="EMBL" id="DVOH01000049">
    <property type="protein sequence ID" value="HIV00678.1"/>
    <property type="molecule type" value="Genomic_DNA"/>
</dbReference>
<dbReference type="PIRSF" id="PIRSF038881">
    <property type="entry name" value="RNAbp_HP1423"/>
    <property type="match status" value="1"/>
</dbReference>
<evidence type="ECO:0000256" key="4">
    <source>
        <dbReference type="ARBA" id="ARBA00022917"/>
    </source>
</evidence>
<keyword evidence="1 5" id="KW-0820">tRNA-binding</keyword>
<feature type="domain" description="RNA-binding S4" evidence="6">
    <location>
        <begin position="1"/>
        <end position="62"/>
    </location>
</feature>
<accession>A0A9D1NDU6</accession>
<comment type="similarity">
    <text evidence="5">Belongs to the RqcP family.</text>
</comment>
<comment type="subunit">
    <text evidence="5">Associates with stalled 50S ribosomal subunits. Binds to RqcH, 23S rRNA and the P-site tRNA. Does not require RqcH for association with 50S subunits.</text>
</comment>
<evidence type="ECO:0000313" key="7">
    <source>
        <dbReference type="EMBL" id="HIV00678.1"/>
    </source>
</evidence>
<dbReference type="AlphaFoldDB" id="A0A9D1NDU6"/>
<keyword evidence="4 5" id="KW-0648">Protein biosynthesis</keyword>
<organism evidence="7 8">
    <name type="scientific">Candidatus Stercoripulliclostridium merdipullorum</name>
    <dbReference type="NCBI Taxonomy" id="2840952"/>
    <lineage>
        <taxon>Bacteria</taxon>
        <taxon>Bacillati</taxon>
        <taxon>Bacillota</taxon>
        <taxon>Clostridia</taxon>
        <taxon>Eubacteriales</taxon>
        <taxon>Candidatus Stercoripulliclostridium</taxon>
    </lineage>
</organism>
<evidence type="ECO:0000256" key="5">
    <source>
        <dbReference type="HAMAP-Rule" id="MF_00871"/>
    </source>
</evidence>
<dbReference type="CDD" id="cd00165">
    <property type="entry name" value="S4"/>
    <property type="match status" value="1"/>
</dbReference>
<dbReference type="GO" id="GO:0000049">
    <property type="term" value="F:tRNA binding"/>
    <property type="evidence" value="ECO:0007669"/>
    <property type="project" value="UniProtKB-UniRule"/>
</dbReference>
<reference evidence="7" key="2">
    <citation type="journal article" date="2021" name="PeerJ">
        <title>Extensive microbial diversity within the chicken gut microbiome revealed by metagenomics and culture.</title>
        <authorList>
            <person name="Gilroy R."/>
            <person name="Ravi A."/>
            <person name="Getino M."/>
            <person name="Pursley I."/>
            <person name="Horton D.L."/>
            <person name="Alikhan N.F."/>
            <person name="Baker D."/>
            <person name="Gharbi K."/>
            <person name="Hall N."/>
            <person name="Watson M."/>
            <person name="Adriaenssens E.M."/>
            <person name="Foster-Nyarko E."/>
            <person name="Jarju S."/>
            <person name="Secka A."/>
            <person name="Antonio M."/>
            <person name="Oren A."/>
            <person name="Chaudhuri R.R."/>
            <person name="La Ragione R."/>
            <person name="Hildebrand F."/>
            <person name="Pallen M.J."/>
        </authorList>
    </citation>
    <scope>NUCLEOTIDE SEQUENCE</scope>
    <source>
        <strain evidence="7">23406</strain>
    </source>
</reference>
<dbReference type="SMART" id="SM00363">
    <property type="entry name" value="S4"/>
    <property type="match status" value="1"/>
</dbReference>
<evidence type="ECO:0000313" key="8">
    <source>
        <dbReference type="Proteomes" id="UP000886891"/>
    </source>
</evidence>
<proteinExistence type="inferred from homology"/>
<dbReference type="InterPro" id="IPR025490">
    <property type="entry name" value="RqcP"/>
</dbReference>
<gene>
    <name evidence="5" type="primary">rqcP</name>
    <name evidence="7" type="ORF">IAB14_06170</name>
</gene>
<dbReference type="Pfam" id="PF01479">
    <property type="entry name" value="S4"/>
    <property type="match status" value="1"/>
</dbReference>
<keyword evidence="3 5" id="KW-0694">RNA-binding</keyword>
<evidence type="ECO:0000256" key="3">
    <source>
        <dbReference type="ARBA" id="ARBA00022884"/>
    </source>
</evidence>
<comment type="caution">
    <text evidence="7">The sequence shown here is derived from an EMBL/GenBank/DDBJ whole genome shotgun (WGS) entry which is preliminary data.</text>
</comment>
<dbReference type="GO" id="GO:0072344">
    <property type="term" value="P:rescue of stalled ribosome"/>
    <property type="evidence" value="ECO:0007669"/>
    <property type="project" value="UniProtKB-UniRule"/>
</dbReference>
<keyword evidence="2 5" id="KW-0699">rRNA-binding</keyword>
<dbReference type="GO" id="GO:0019843">
    <property type="term" value="F:rRNA binding"/>
    <property type="evidence" value="ECO:0007669"/>
    <property type="project" value="UniProtKB-UniRule"/>
</dbReference>
<reference evidence="7" key="1">
    <citation type="submission" date="2020-10" db="EMBL/GenBank/DDBJ databases">
        <authorList>
            <person name="Gilroy R."/>
        </authorList>
    </citation>
    <scope>NUCLEOTIDE SEQUENCE</scope>
    <source>
        <strain evidence="7">23406</strain>
    </source>
</reference>
<dbReference type="GO" id="GO:0043023">
    <property type="term" value="F:ribosomal large subunit binding"/>
    <property type="evidence" value="ECO:0007669"/>
    <property type="project" value="UniProtKB-UniRule"/>
</dbReference>
<dbReference type="HAMAP" id="MF_00871">
    <property type="entry name" value="RqcP"/>
    <property type="match status" value="1"/>
</dbReference>
<dbReference type="Proteomes" id="UP000886891">
    <property type="component" value="Unassembled WGS sequence"/>
</dbReference>
<protein>
    <recommendedName>
        <fullName evidence="5">RQC P-site tRNA stabilizing factor</fullName>
        <shortName evidence="5">RqcP</shortName>
    </recommendedName>
    <alternativeName>
        <fullName evidence="5">Ribosome-associated protein quality control protein P</fullName>
    </alternativeName>
</protein>
<dbReference type="Gene3D" id="3.10.290.10">
    <property type="entry name" value="RNA-binding S4 domain"/>
    <property type="match status" value="1"/>
</dbReference>
<name>A0A9D1NDU6_9FIRM</name>